<protein>
    <submittedName>
        <fullName evidence="3">Uncharacterized protein</fullName>
    </submittedName>
</protein>
<comment type="caution">
    <text evidence="3">The sequence shown here is derived from an EMBL/GenBank/DDBJ whole genome shotgun (WGS) entry which is preliminary data.</text>
</comment>
<organism evidence="3 4">
    <name type="scientific">Lentinula lateritia</name>
    <dbReference type="NCBI Taxonomy" id="40482"/>
    <lineage>
        <taxon>Eukaryota</taxon>
        <taxon>Fungi</taxon>
        <taxon>Dikarya</taxon>
        <taxon>Basidiomycota</taxon>
        <taxon>Agaricomycotina</taxon>
        <taxon>Agaricomycetes</taxon>
        <taxon>Agaricomycetidae</taxon>
        <taxon>Agaricales</taxon>
        <taxon>Marasmiineae</taxon>
        <taxon>Omphalotaceae</taxon>
        <taxon>Lentinula</taxon>
    </lineage>
</organism>
<proteinExistence type="predicted"/>
<feature type="compositionally biased region" description="Low complexity" evidence="2">
    <location>
        <begin position="270"/>
        <end position="280"/>
    </location>
</feature>
<evidence type="ECO:0000313" key="3">
    <source>
        <dbReference type="EMBL" id="KAJ4495685.1"/>
    </source>
</evidence>
<evidence type="ECO:0000256" key="2">
    <source>
        <dbReference type="SAM" id="MobiDB-lite"/>
    </source>
</evidence>
<keyword evidence="1" id="KW-0175">Coiled coil</keyword>
<gene>
    <name evidence="3" type="ORF">C8J55DRAFT_37</name>
</gene>
<dbReference type="EMBL" id="JANVFS010000001">
    <property type="protein sequence ID" value="KAJ4495685.1"/>
    <property type="molecule type" value="Genomic_DNA"/>
</dbReference>
<evidence type="ECO:0000313" key="4">
    <source>
        <dbReference type="Proteomes" id="UP001150238"/>
    </source>
</evidence>
<name>A0A9W9B0W3_9AGAR</name>
<feature type="coiled-coil region" evidence="1">
    <location>
        <begin position="198"/>
        <end position="232"/>
    </location>
</feature>
<sequence length="322" mass="35678">MSTPIPAIAEHANGPASVSRLSRTLQTSTEAFIRWHDAEVALALKDVEATREYERFLRIDLQNQLILSEQNLRACERHLELVQKKVNPDLRKTNMDSARLQQVETDVKSIIDALKRIGIRLCKDTKEVLWLVCDVDADARWTQVQQPSKDNHRSSQDVLDSPLCSLTSQKAMIQKQPLNAIVAIDTLLDAHNKHMAEKRILSARCNMAESVAEQLKKEMEVKDHRIAELEAKIASMWVEEPCSTTGVTNVTCISPSQLFKNPKFSPFLSESSSSSNPFQSGVGVASNNSELDSASGDPSDDSTDPPSFLNASVSQICGSLNH</sequence>
<accession>A0A9W9B0W3</accession>
<dbReference type="Proteomes" id="UP001150238">
    <property type="component" value="Unassembled WGS sequence"/>
</dbReference>
<evidence type="ECO:0000256" key="1">
    <source>
        <dbReference type="SAM" id="Coils"/>
    </source>
</evidence>
<reference evidence="3" key="2">
    <citation type="journal article" date="2023" name="Proc. Natl. Acad. Sci. U.S.A.">
        <title>A global phylogenomic analysis of the shiitake genus Lentinula.</title>
        <authorList>
            <person name="Sierra-Patev S."/>
            <person name="Min B."/>
            <person name="Naranjo-Ortiz M."/>
            <person name="Looney B."/>
            <person name="Konkel Z."/>
            <person name="Slot J.C."/>
            <person name="Sakamoto Y."/>
            <person name="Steenwyk J.L."/>
            <person name="Rokas A."/>
            <person name="Carro J."/>
            <person name="Camarero S."/>
            <person name="Ferreira P."/>
            <person name="Molpeceres G."/>
            <person name="Ruiz-Duenas F.J."/>
            <person name="Serrano A."/>
            <person name="Henrissat B."/>
            <person name="Drula E."/>
            <person name="Hughes K.W."/>
            <person name="Mata J.L."/>
            <person name="Ishikawa N.K."/>
            <person name="Vargas-Isla R."/>
            <person name="Ushijima S."/>
            <person name="Smith C.A."/>
            <person name="Donoghue J."/>
            <person name="Ahrendt S."/>
            <person name="Andreopoulos W."/>
            <person name="He G."/>
            <person name="LaButti K."/>
            <person name="Lipzen A."/>
            <person name="Ng V."/>
            <person name="Riley R."/>
            <person name="Sandor L."/>
            <person name="Barry K."/>
            <person name="Martinez A.T."/>
            <person name="Xiao Y."/>
            <person name="Gibbons J.G."/>
            <person name="Terashima K."/>
            <person name="Grigoriev I.V."/>
            <person name="Hibbett D."/>
        </authorList>
    </citation>
    <scope>NUCLEOTIDE SEQUENCE</scope>
    <source>
        <strain evidence="3">Sp2 HRB7682 ss15</strain>
    </source>
</reference>
<dbReference type="AlphaFoldDB" id="A0A9W9B0W3"/>
<reference evidence="3" key="1">
    <citation type="submission" date="2022-08" db="EMBL/GenBank/DDBJ databases">
        <authorList>
            <consortium name="DOE Joint Genome Institute"/>
            <person name="Min B."/>
            <person name="Riley R."/>
            <person name="Sierra-Patev S."/>
            <person name="Naranjo-Ortiz M."/>
            <person name="Looney B."/>
            <person name="Konkel Z."/>
            <person name="Slot J.C."/>
            <person name="Sakamoto Y."/>
            <person name="Steenwyk J.L."/>
            <person name="Rokas A."/>
            <person name="Carro J."/>
            <person name="Camarero S."/>
            <person name="Ferreira P."/>
            <person name="Molpeceres G."/>
            <person name="Ruiz-Duenas F.J."/>
            <person name="Serrano A."/>
            <person name="Henrissat B."/>
            <person name="Drula E."/>
            <person name="Hughes K.W."/>
            <person name="Mata J.L."/>
            <person name="Ishikawa N.K."/>
            <person name="Vargas-Isla R."/>
            <person name="Ushijima S."/>
            <person name="Smith C.A."/>
            <person name="Ahrendt S."/>
            <person name="Andreopoulos W."/>
            <person name="He G."/>
            <person name="Labutti K."/>
            <person name="Lipzen A."/>
            <person name="Ng V."/>
            <person name="Sandor L."/>
            <person name="Barry K."/>
            <person name="Martinez A.T."/>
            <person name="Xiao Y."/>
            <person name="Gibbons J.G."/>
            <person name="Terashima K."/>
            <person name="Hibbett D.S."/>
            <person name="Grigoriev I.V."/>
        </authorList>
    </citation>
    <scope>NUCLEOTIDE SEQUENCE</scope>
    <source>
        <strain evidence="3">Sp2 HRB7682 ss15</strain>
    </source>
</reference>
<feature type="region of interest" description="Disordered" evidence="2">
    <location>
        <begin position="270"/>
        <end position="311"/>
    </location>
</feature>